<comment type="caution">
    <text evidence="2">The sequence shown here is derived from an EMBL/GenBank/DDBJ whole genome shotgun (WGS) entry which is preliminary data.</text>
</comment>
<dbReference type="EMBL" id="WWHY01000001">
    <property type="protein sequence ID" value="MYR34908.1"/>
    <property type="molecule type" value="Genomic_DNA"/>
</dbReference>
<gene>
    <name evidence="2" type="ORF">GTW20_22275</name>
</gene>
<accession>A0A7K2IY45</accession>
<sequence length="56" mass="6005">MTNASKRVSPLHVWAGIWILSVLLWSALLAVEWYASDASGCPLTGDSSVQGTGTWN</sequence>
<dbReference type="Proteomes" id="UP000467124">
    <property type="component" value="Unassembled WGS sequence"/>
</dbReference>
<keyword evidence="1" id="KW-0812">Transmembrane</keyword>
<feature type="transmembrane region" description="Helical" evidence="1">
    <location>
        <begin position="12"/>
        <end position="35"/>
    </location>
</feature>
<dbReference type="AlphaFoldDB" id="A0A7K2IY45"/>
<keyword evidence="1" id="KW-1133">Transmembrane helix</keyword>
<reference evidence="2 3" key="1">
    <citation type="journal article" date="2019" name="Nat. Commun.">
        <title>The antimicrobial potential of Streptomyces from insect microbiomes.</title>
        <authorList>
            <person name="Chevrette M.G."/>
            <person name="Carlson C.M."/>
            <person name="Ortega H.E."/>
            <person name="Thomas C."/>
            <person name="Ananiev G.E."/>
            <person name="Barns K.J."/>
            <person name="Book A.J."/>
            <person name="Cagnazzo J."/>
            <person name="Carlos C."/>
            <person name="Flanigan W."/>
            <person name="Grubbs K.J."/>
            <person name="Horn H.A."/>
            <person name="Hoffmann F.M."/>
            <person name="Klassen J.L."/>
            <person name="Knack J.J."/>
            <person name="Lewin G.R."/>
            <person name="McDonald B.R."/>
            <person name="Muller L."/>
            <person name="Melo W.G.P."/>
            <person name="Pinto-Tomas A.A."/>
            <person name="Schmitz A."/>
            <person name="Wendt-Pienkowski E."/>
            <person name="Wildman S."/>
            <person name="Zhao M."/>
            <person name="Zhang F."/>
            <person name="Bugni T.S."/>
            <person name="Andes D.R."/>
            <person name="Pupo M.T."/>
            <person name="Currie C.R."/>
        </authorList>
    </citation>
    <scope>NUCLEOTIDE SEQUENCE [LARGE SCALE GENOMIC DNA]</scope>
    <source>
        <strain evidence="2 3">SID5840</strain>
    </source>
</reference>
<proteinExistence type="predicted"/>
<evidence type="ECO:0000256" key="1">
    <source>
        <dbReference type="SAM" id="Phobius"/>
    </source>
</evidence>
<dbReference type="GeneID" id="91394548"/>
<evidence type="ECO:0000313" key="2">
    <source>
        <dbReference type="EMBL" id="MYR34908.1"/>
    </source>
</evidence>
<evidence type="ECO:0000313" key="3">
    <source>
        <dbReference type="Proteomes" id="UP000467124"/>
    </source>
</evidence>
<organism evidence="2 3">
    <name type="scientific">Nocardiopsis alba</name>
    <dbReference type="NCBI Taxonomy" id="53437"/>
    <lineage>
        <taxon>Bacteria</taxon>
        <taxon>Bacillati</taxon>
        <taxon>Actinomycetota</taxon>
        <taxon>Actinomycetes</taxon>
        <taxon>Streptosporangiales</taxon>
        <taxon>Nocardiopsidaceae</taxon>
        <taxon>Nocardiopsis</taxon>
    </lineage>
</organism>
<keyword evidence="1" id="KW-0472">Membrane</keyword>
<name>A0A7K2IY45_9ACTN</name>
<dbReference type="RefSeq" id="WP_159068818.1">
    <property type="nucleotide sequence ID" value="NZ_BAZE01000014.1"/>
</dbReference>
<protein>
    <submittedName>
        <fullName evidence="2">Uncharacterized protein</fullName>
    </submittedName>
</protein>